<dbReference type="EMBL" id="JBHUCJ010000151">
    <property type="protein sequence ID" value="MFD3227139.1"/>
    <property type="molecule type" value="Genomic_DNA"/>
</dbReference>
<keyword evidence="2" id="KW-1185">Reference proteome</keyword>
<dbReference type="Proteomes" id="UP001598201">
    <property type="component" value="Unassembled WGS sequence"/>
</dbReference>
<dbReference type="Gene3D" id="1.10.1660.60">
    <property type="entry name" value="Putative excisionased domain DUF1233"/>
    <property type="match status" value="1"/>
</dbReference>
<protein>
    <submittedName>
        <fullName evidence="1">Excisionase family protein</fullName>
    </submittedName>
</protein>
<evidence type="ECO:0000313" key="1">
    <source>
        <dbReference type="EMBL" id="MFD3227139.1"/>
    </source>
</evidence>
<name>A0ABW6CK55_RAHSY</name>
<dbReference type="InterPro" id="IPR038146">
    <property type="entry name" value="933W_put_Xis_sf"/>
</dbReference>
<dbReference type="InterPro" id="IPR009634">
    <property type="entry name" value="Put_exci"/>
</dbReference>
<accession>A0ABW6CK55</accession>
<organism evidence="1 2">
    <name type="scientific">Rahnella sp. (strain Y9602)</name>
    <dbReference type="NCBI Taxonomy" id="2703885"/>
    <lineage>
        <taxon>Bacteria</taxon>
        <taxon>Pseudomonadati</taxon>
        <taxon>Pseudomonadota</taxon>
        <taxon>Gammaproteobacteria</taxon>
        <taxon>Enterobacterales</taxon>
        <taxon>Yersiniaceae</taxon>
        <taxon>Rahnella</taxon>
    </lineage>
</organism>
<comment type="caution">
    <text evidence="1">The sequence shown here is derived from an EMBL/GenBank/DDBJ whole genome shotgun (WGS) entry which is preliminary data.</text>
</comment>
<gene>
    <name evidence="1" type="ORF">ACFPK4_26785</name>
</gene>
<evidence type="ECO:0000313" key="2">
    <source>
        <dbReference type="Proteomes" id="UP001598201"/>
    </source>
</evidence>
<reference evidence="1 2" key="1">
    <citation type="submission" date="2024-09" db="EMBL/GenBank/DDBJ databases">
        <title>Genomes of Rahnella.</title>
        <authorList>
            <person name="Mnguni F.C."/>
            <person name="Shin G.Y."/>
            <person name="Coutinho T."/>
        </authorList>
    </citation>
    <scope>NUCLEOTIDE SEQUENCE [LARGE SCALE GENOMIC DNA]</scope>
    <source>
        <strain evidence="1 2">20WA0057</strain>
    </source>
</reference>
<dbReference type="Pfam" id="PF06806">
    <property type="entry name" value="DUF1233"/>
    <property type="match status" value="1"/>
</dbReference>
<sequence>MSHLQLTPNKWVTEDLLIATTGLRPGTIKRAREKAWLQGKEYLLFSPEGEPKPNSECMYNRQAIDEWIEKQAMNQPDAVNRKKA</sequence>
<proteinExistence type="predicted"/>